<dbReference type="EMBL" id="FOAW01000008">
    <property type="protein sequence ID" value="SEL38465.1"/>
    <property type="molecule type" value="Genomic_DNA"/>
</dbReference>
<feature type="region of interest" description="Disordered" evidence="1">
    <location>
        <begin position="63"/>
        <end position="85"/>
    </location>
</feature>
<proteinExistence type="predicted"/>
<reference evidence="3" key="1">
    <citation type="submission" date="2016-10" db="EMBL/GenBank/DDBJ databases">
        <authorList>
            <person name="Varghese N."/>
            <person name="Submissions S."/>
        </authorList>
    </citation>
    <scope>NUCLEOTIDE SEQUENCE [LARGE SCALE GENOMIC DNA]</scope>
    <source>
        <strain evidence="3">DSM 44675</strain>
    </source>
</reference>
<dbReference type="NCBIfam" id="NF046112">
    <property type="entry name" value="MSMEG_6209_Nter"/>
    <property type="match status" value="1"/>
</dbReference>
<gene>
    <name evidence="2" type="ORF">SAMN05444583_108146</name>
</gene>
<evidence type="ECO:0000313" key="3">
    <source>
        <dbReference type="Proteomes" id="UP000198677"/>
    </source>
</evidence>
<evidence type="ECO:0000313" key="2">
    <source>
        <dbReference type="EMBL" id="SEL38465.1"/>
    </source>
</evidence>
<dbReference type="OrthoDB" id="4277148at2"/>
<accession>A0A1H7PT83</accession>
<dbReference type="RefSeq" id="WP_072752982.1">
    <property type="nucleotide sequence ID" value="NZ_FOAW01000008.1"/>
</dbReference>
<dbReference type="Proteomes" id="UP000198677">
    <property type="component" value="Unassembled WGS sequence"/>
</dbReference>
<dbReference type="AlphaFoldDB" id="A0A1H7PT83"/>
<feature type="compositionally biased region" description="Basic and acidic residues" evidence="1">
    <location>
        <begin position="63"/>
        <end position="77"/>
    </location>
</feature>
<dbReference type="Gene3D" id="1.10.8.1060">
    <property type="entry name" value="Corynebacterium glutamicum thioredoxin-dependent arsenate reductase, N-terminal domain"/>
    <property type="match status" value="1"/>
</dbReference>
<evidence type="ECO:0000256" key="1">
    <source>
        <dbReference type="SAM" id="MobiDB-lite"/>
    </source>
</evidence>
<sequence length="85" mass="9560">MTGDDELLQVEHVIARLIARYPSEPPTDIEHTVRTIHQRFANGKVRDFVPLLVEKAARRQIADRVTTETARAERDDAAPLDGLVS</sequence>
<keyword evidence="3" id="KW-1185">Reference proteome</keyword>
<protein>
    <submittedName>
        <fullName evidence="2">Uncharacterized protein</fullName>
    </submittedName>
</protein>
<name>A0A1H7PT83_9NOCA</name>
<organism evidence="2 3">
    <name type="scientific">Rhodococcus maanshanensis</name>
    <dbReference type="NCBI Taxonomy" id="183556"/>
    <lineage>
        <taxon>Bacteria</taxon>
        <taxon>Bacillati</taxon>
        <taxon>Actinomycetota</taxon>
        <taxon>Actinomycetes</taxon>
        <taxon>Mycobacteriales</taxon>
        <taxon>Nocardiaceae</taxon>
        <taxon>Rhodococcus</taxon>
    </lineage>
</organism>